<gene>
    <name evidence="2" type="ORF">IV494_02855</name>
</gene>
<keyword evidence="1" id="KW-0812">Transmembrane</keyword>
<sequence length="270" mass="31421">MKNLANHSLLYDKDCPMCNAYSSAFIKCGMLGKEGRENFSDMSENNKLIIDYDRAKNEIALINHQNNEVAYGLDSLLLIIGNSFPFLEKVGRLQPVYWFFKKLYSLISYNRKVIVPSSKIIDEKSCVPSFNLRYRVLYLIFATLFSSFIFGKFLSQTFSGNLLTEKVFLLMMALIFWQTLFKKGFSKEKYFEYIGNFMTVILISALITIPVLYLNFTIESTYYFAAFLLLFIIFENFRRSRILQLGSKSTISLVLFYLFVIVFSAVESFY</sequence>
<evidence type="ECO:0000313" key="3">
    <source>
        <dbReference type="Proteomes" id="UP000660070"/>
    </source>
</evidence>
<evidence type="ECO:0000256" key="1">
    <source>
        <dbReference type="SAM" id="Phobius"/>
    </source>
</evidence>
<dbReference type="Proteomes" id="UP000660070">
    <property type="component" value="Unassembled WGS sequence"/>
</dbReference>
<comment type="caution">
    <text evidence="2">The sequence shown here is derived from an EMBL/GenBank/DDBJ whole genome shotgun (WGS) entry which is preliminary data.</text>
</comment>
<dbReference type="InterPro" id="IPR007263">
    <property type="entry name" value="DCC1-like"/>
</dbReference>
<feature type="transmembrane region" description="Helical" evidence="1">
    <location>
        <begin position="136"/>
        <end position="154"/>
    </location>
</feature>
<proteinExistence type="predicted"/>
<keyword evidence="1" id="KW-1133">Transmembrane helix</keyword>
<evidence type="ECO:0000313" key="2">
    <source>
        <dbReference type="EMBL" id="MBF8456110.1"/>
    </source>
</evidence>
<dbReference type="RefSeq" id="WP_196078653.1">
    <property type="nucleotide sequence ID" value="NZ_JADPVI010000001.1"/>
</dbReference>
<name>A0ABS0F8T0_9FLAO</name>
<reference evidence="2 3" key="1">
    <citation type="submission" date="2020-11" db="EMBL/GenBank/DDBJ databases">
        <title>Kaistella gelatinilytica sp. nov., a flavobacterium isolated from Antarctic Soil.</title>
        <authorList>
            <person name="Li J."/>
        </authorList>
    </citation>
    <scope>NUCLEOTIDE SEQUENCE [LARGE SCALE GENOMIC DNA]</scope>
    <source>
        <strain evidence="2 3">G5-32</strain>
    </source>
</reference>
<feature type="transmembrane region" description="Helical" evidence="1">
    <location>
        <begin position="220"/>
        <end position="237"/>
    </location>
</feature>
<keyword evidence="1" id="KW-0472">Membrane</keyword>
<keyword evidence="3" id="KW-1185">Reference proteome</keyword>
<organism evidence="2 3">
    <name type="scientific">Kaistella gelatinilytica</name>
    <dbReference type="NCBI Taxonomy" id="2787636"/>
    <lineage>
        <taxon>Bacteria</taxon>
        <taxon>Pseudomonadati</taxon>
        <taxon>Bacteroidota</taxon>
        <taxon>Flavobacteriia</taxon>
        <taxon>Flavobacteriales</taxon>
        <taxon>Weeksellaceae</taxon>
        <taxon>Chryseobacterium group</taxon>
        <taxon>Kaistella</taxon>
    </lineage>
</organism>
<dbReference type="EMBL" id="JADPVI010000001">
    <property type="protein sequence ID" value="MBF8456110.1"/>
    <property type="molecule type" value="Genomic_DNA"/>
</dbReference>
<accession>A0ABS0F8T0</accession>
<feature type="transmembrane region" description="Helical" evidence="1">
    <location>
        <begin position="160"/>
        <end position="181"/>
    </location>
</feature>
<dbReference type="Pfam" id="PF04134">
    <property type="entry name" value="DCC1-like"/>
    <property type="match status" value="1"/>
</dbReference>
<feature type="transmembrane region" description="Helical" evidence="1">
    <location>
        <begin position="193"/>
        <end position="214"/>
    </location>
</feature>
<protein>
    <submittedName>
        <fullName evidence="2">DUF393 domain-containing protein</fullName>
    </submittedName>
</protein>
<feature type="transmembrane region" description="Helical" evidence="1">
    <location>
        <begin position="249"/>
        <end position="266"/>
    </location>
</feature>